<evidence type="ECO:0000256" key="1">
    <source>
        <dbReference type="ARBA" id="ARBA00022679"/>
    </source>
</evidence>
<dbReference type="PATRIC" id="fig|220754.4.peg.1627"/>
<dbReference type="InterPro" id="IPR016181">
    <property type="entry name" value="Acyl_CoA_acyltransferase"/>
</dbReference>
<dbReference type="OrthoDB" id="9796171at2"/>
<keyword evidence="5" id="KW-1185">Reference proteome</keyword>
<dbReference type="RefSeq" id="WP_041056978.1">
    <property type="nucleotide sequence ID" value="NZ_JXRR01000014.1"/>
</dbReference>
<reference evidence="4 5" key="1">
    <citation type="submission" date="2015-01" db="EMBL/GenBank/DDBJ databases">
        <title>Jeotgalibacillus campisalis genome sequencing.</title>
        <authorList>
            <person name="Goh K.M."/>
            <person name="Chan K.-G."/>
            <person name="Yaakop A.S."/>
            <person name="Ee R."/>
            <person name="Gan H.M."/>
            <person name="Chan C.S."/>
        </authorList>
    </citation>
    <scope>NUCLEOTIDE SEQUENCE [LARGE SCALE GENOMIC DNA]</scope>
    <source>
        <strain evidence="4 5">SF-57</strain>
    </source>
</reference>
<dbReference type="PANTHER" id="PTHR43877">
    <property type="entry name" value="AMINOALKYLPHOSPHONATE N-ACETYLTRANSFERASE-RELATED-RELATED"/>
    <property type="match status" value="1"/>
</dbReference>
<name>A0A0C2S046_9BACL</name>
<dbReference type="Pfam" id="PF13673">
    <property type="entry name" value="Acetyltransf_10"/>
    <property type="match status" value="1"/>
</dbReference>
<accession>A0A0C2S046</accession>
<dbReference type="SUPFAM" id="SSF55729">
    <property type="entry name" value="Acyl-CoA N-acyltransferases (Nat)"/>
    <property type="match status" value="1"/>
</dbReference>
<sequence length="144" mass="16228">MLQIVHVSTDKEKEDALFVRKQVFVDEQQVPIEDEIDHYDPESDHFVLYEQNSPVGAGRFRLVEESGKIERICVLSSHRGTGAGAAIMQGIEAFAENKGIQTLRLNAQSHALSFYEKLGYHITSDEFLDAGIPHKSMVKKIKQT</sequence>
<dbReference type="Proteomes" id="UP000031972">
    <property type="component" value="Unassembled WGS sequence"/>
</dbReference>
<feature type="domain" description="N-acetyltransferase" evidence="3">
    <location>
        <begin position="2"/>
        <end position="142"/>
    </location>
</feature>
<dbReference type="Gene3D" id="3.40.630.30">
    <property type="match status" value="1"/>
</dbReference>
<evidence type="ECO:0000256" key="2">
    <source>
        <dbReference type="ARBA" id="ARBA00023315"/>
    </source>
</evidence>
<dbReference type="InterPro" id="IPR000182">
    <property type="entry name" value="GNAT_dom"/>
</dbReference>
<gene>
    <name evidence="4" type="ORF">KR50_16060</name>
</gene>
<dbReference type="EMBL" id="JXRR01000014">
    <property type="protein sequence ID" value="KIL47439.1"/>
    <property type="molecule type" value="Genomic_DNA"/>
</dbReference>
<dbReference type="InterPro" id="IPR050832">
    <property type="entry name" value="Bact_Acetyltransf"/>
</dbReference>
<organism evidence="4 5">
    <name type="scientific">Jeotgalibacillus campisalis</name>
    <dbReference type="NCBI Taxonomy" id="220754"/>
    <lineage>
        <taxon>Bacteria</taxon>
        <taxon>Bacillati</taxon>
        <taxon>Bacillota</taxon>
        <taxon>Bacilli</taxon>
        <taxon>Bacillales</taxon>
        <taxon>Caryophanaceae</taxon>
        <taxon>Jeotgalibacillus</taxon>
    </lineage>
</organism>
<dbReference type="GO" id="GO:0016747">
    <property type="term" value="F:acyltransferase activity, transferring groups other than amino-acyl groups"/>
    <property type="evidence" value="ECO:0007669"/>
    <property type="project" value="InterPro"/>
</dbReference>
<protein>
    <recommendedName>
        <fullName evidence="3">N-acetyltransferase domain-containing protein</fullName>
    </recommendedName>
</protein>
<keyword evidence="1" id="KW-0808">Transferase</keyword>
<comment type="caution">
    <text evidence="4">The sequence shown here is derived from an EMBL/GenBank/DDBJ whole genome shotgun (WGS) entry which is preliminary data.</text>
</comment>
<proteinExistence type="predicted"/>
<evidence type="ECO:0000259" key="3">
    <source>
        <dbReference type="PROSITE" id="PS51186"/>
    </source>
</evidence>
<dbReference type="AlphaFoldDB" id="A0A0C2S046"/>
<evidence type="ECO:0000313" key="5">
    <source>
        <dbReference type="Proteomes" id="UP000031972"/>
    </source>
</evidence>
<dbReference type="PANTHER" id="PTHR43877:SF2">
    <property type="entry name" value="AMINOALKYLPHOSPHONATE N-ACETYLTRANSFERASE-RELATED"/>
    <property type="match status" value="1"/>
</dbReference>
<evidence type="ECO:0000313" key="4">
    <source>
        <dbReference type="EMBL" id="KIL47439.1"/>
    </source>
</evidence>
<dbReference type="CDD" id="cd04301">
    <property type="entry name" value="NAT_SF"/>
    <property type="match status" value="1"/>
</dbReference>
<keyword evidence="2" id="KW-0012">Acyltransferase</keyword>
<dbReference type="PROSITE" id="PS51186">
    <property type="entry name" value="GNAT"/>
    <property type="match status" value="1"/>
</dbReference>